<dbReference type="GO" id="GO:0046872">
    <property type="term" value="F:metal ion binding"/>
    <property type="evidence" value="ECO:0007669"/>
    <property type="project" value="UniProtKB-KW"/>
</dbReference>
<dbReference type="InterPro" id="IPR009051">
    <property type="entry name" value="Helical_ferredxn"/>
</dbReference>
<dbReference type="InterPro" id="IPR024569">
    <property type="entry name" value="LutB_C"/>
</dbReference>
<dbReference type="InterPro" id="IPR017896">
    <property type="entry name" value="4Fe4S_Fe-S-bd"/>
</dbReference>
<dbReference type="InterPro" id="IPR024185">
    <property type="entry name" value="FTHF_cligase-like_sf"/>
</dbReference>
<dbReference type="SUPFAM" id="SSF100950">
    <property type="entry name" value="NagB/RpiA/CoA transferase-like"/>
    <property type="match status" value="1"/>
</dbReference>
<reference evidence="9" key="1">
    <citation type="submission" date="2019-09" db="EMBL/GenBank/DDBJ databases">
        <title>Characterisation of the sponge microbiome using genome-centric metagenomics.</title>
        <authorList>
            <person name="Engelberts J.P."/>
            <person name="Robbins S.J."/>
            <person name="De Goeij J.M."/>
            <person name="Aranda M."/>
            <person name="Bell S.C."/>
            <person name="Webster N.S."/>
        </authorList>
    </citation>
    <scope>NUCLEOTIDE SEQUENCE</scope>
    <source>
        <strain evidence="9">SB0664_bin_27</strain>
    </source>
</reference>
<accession>A0A6B0YVF4</accession>
<dbReference type="Pfam" id="PF13183">
    <property type="entry name" value="Fer4_8"/>
    <property type="match status" value="1"/>
</dbReference>
<organism evidence="9">
    <name type="scientific">Caldilineaceae bacterium SB0664_bin_27</name>
    <dbReference type="NCBI Taxonomy" id="2605260"/>
    <lineage>
        <taxon>Bacteria</taxon>
        <taxon>Bacillati</taxon>
        <taxon>Chloroflexota</taxon>
        <taxon>Caldilineae</taxon>
        <taxon>Caldilineales</taxon>
        <taxon>Caldilineaceae</taxon>
    </lineage>
</organism>
<evidence type="ECO:0000256" key="4">
    <source>
        <dbReference type="ARBA" id="ARBA00022737"/>
    </source>
</evidence>
<evidence type="ECO:0000313" key="9">
    <source>
        <dbReference type="EMBL" id="MXY93722.1"/>
    </source>
</evidence>
<dbReference type="InterPro" id="IPR003741">
    <property type="entry name" value="LUD_dom"/>
</dbReference>
<dbReference type="AlphaFoldDB" id="A0A6B0YVF4"/>
<dbReference type="PROSITE" id="PS51379">
    <property type="entry name" value="4FE4S_FER_2"/>
    <property type="match status" value="1"/>
</dbReference>
<dbReference type="Gene3D" id="1.10.1060.10">
    <property type="entry name" value="Alpha-helical ferredoxin"/>
    <property type="match status" value="1"/>
</dbReference>
<dbReference type="GO" id="GO:0006089">
    <property type="term" value="P:lactate metabolic process"/>
    <property type="evidence" value="ECO:0007669"/>
    <property type="project" value="InterPro"/>
</dbReference>
<evidence type="ECO:0000256" key="5">
    <source>
        <dbReference type="ARBA" id="ARBA00022982"/>
    </source>
</evidence>
<keyword evidence="7" id="KW-0411">Iron-sulfur</keyword>
<evidence type="ECO:0000256" key="6">
    <source>
        <dbReference type="ARBA" id="ARBA00023004"/>
    </source>
</evidence>
<evidence type="ECO:0000256" key="2">
    <source>
        <dbReference type="ARBA" id="ARBA00022485"/>
    </source>
</evidence>
<dbReference type="Pfam" id="PF02589">
    <property type="entry name" value="LUD_dom"/>
    <property type="match status" value="1"/>
</dbReference>
<dbReference type="InterPro" id="IPR037171">
    <property type="entry name" value="NagB/RpiA_transferase-like"/>
</dbReference>
<protein>
    <submittedName>
        <fullName evidence="9">Iron-sulfur cluster-binding protein</fullName>
    </submittedName>
</protein>
<dbReference type="EMBL" id="VXRG01000082">
    <property type="protein sequence ID" value="MXY93722.1"/>
    <property type="molecule type" value="Genomic_DNA"/>
</dbReference>
<keyword evidence="2" id="KW-0004">4Fe-4S</keyword>
<dbReference type="PROSITE" id="PS00198">
    <property type="entry name" value="4FE4S_FER_1"/>
    <property type="match status" value="1"/>
</dbReference>
<gene>
    <name evidence="9" type="ORF">F4Y42_09760</name>
</gene>
<dbReference type="PANTHER" id="PTHR47153:SF2">
    <property type="entry name" value="LACTATE UTILIZATION PROTEIN B"/>
    <property type="match status" value="1"/>
</dbReference>
<evidence type="ECO:0000256" key="7">
    <source>
        <dbReference type="ARBA" id="ARBA00023014"/>
    </source>
</evidence>
<keyword evidence="1" id="KW-0813">Transport</keyword>
<dbReference type="PANTHER" id="PTHR47153">
    <property type="entry name" value="LACTATE UTILIZATION PROTEIN B"/>
    <property type="match status" value="1"/>
</dbReference>
<dbReference type="InterPro" id="IPR017900">
    <property type="entry name" value="4Fe4S_Fe_S_CS"/>
</dbReference>
<comment type="caution">
    <text evidence="9">The sequence shown here is derived from an EMBL/GenBank/DDBJ whole genome shotgun (WGS) entry which is preliminary data.</text>
</comment>
<evidence type="ECO:0000256" key="3">
    <source>
        <dbReference type="ARBA" id="ARBA00022723"/>
    </source>
</evidence>
<dbReference type="NCBIfam" id="TIGR00273">
    <property type="entry name" value="LutB/LldF family L-lactate oxidation iron-sulfur protein"/>
    <property type="match status" value="1"/>
</dbReference>
<keyword evidence="6" id="KW-0408">Iron</keyword>
<dbReference type="SUPFAM" id="SSF46548">
    <property type="entry name" value="alpha-helical ferredoxin"/>
    <property type="match status" value="1"/>
</dbReference>
<keyword evidence="5" id="KW-0249">Electron transport</keyword>
<name>A0A6B0YVF4_9CHLR</name>
<evidence type="ECO:0000256" key="1">
    <source>
        <dbReference type="ARBA" id="ARBA00022448"/>
    </source>
</evidence>
<evidence type="ECO:0000259" key="8">
    <source>
        <dbReference type="PROSITE" id="PS51379"/>
    </source>
</evidence>
<feature type="domain" description="4Fe-4S ferredoxin-type" evidence="8">
    <location>
        <begin position="301"/>
        <end position="331"/>
    </location>
</feature>
<dbReference type="Gene3D" id="3.40.50.10420">
    <property type="entry name" value="NagB/RpiA/CoA transferase-like"/>
    <property type="match status" value="1"/>
</dbReference>
<keyword evidence="4" id="KW-0677">Repeat</keyword>
<sequence>MQVDIHAPYKDRVQQALGDPNLRVAVSKATDRMSNARRASMDAIEGQQLRSQVRKMKEHVLSNWPDYLEQLESNLTRNGCTVHWAEGVEDAQAIVKDVALQNSANLVVKSKSMATEEIHLNHALEEAGLRVVETDLGEYIIQLADEPPSHIVAPVIHKRLEEIAEVFQDKLDMPPTREPTKMTSLARAKLRQEFFAAGMGVSGCNFAIAETGTICIVTNEGNGRMVSSMPRVYVVVMGIEKLVPTVEDAYLQLQALCRSATGQQLTVYCSMTSGPRQEGDVDGPEQVHVVLLDNGRSRMLARGYGEALLCIRCGACLNACPVYQEIGGHAYGGTYNGPIGAVTSPALAPEIAQFKELPHATSLCGACREACPVKIDLPRLLLDLRSDLVQQGASPKPEAWGIKSYASLMSSRRMYENLGKMASIGSNLYAGMSGGNIKLLPPPLNGWTAYRDFAPFAPKSFRDWWRDRKKLRRQA</sequence>
<dbReference type="InterPro" id="IPR004452">
    <property type="entry name" value="LutB/LldF"/>
</dbReference>
<proteinExistence type="predicted"/>
<dbReference type="GO" id="GO:0051539">
    <property type="term" value="F:4 iron, 4 sulfur cluster binding"/>
    <property type="evidence" value="ECO:0007669"/>
    <property type="project" value="UniProtKB-KW"/>
</dbReference>
<keyword evidence="3" id="KW-0479">Metal-binding</keyword>
<dbReference type="Pfam" id="PF11870">
    <property type="entry name" value="LutB_C"/>
    <property type="match status" value="1"/>
</dbReference>